<dbReference type="HOGENOM" id="CLU_2691498_0_0_1"/>
<reference evidence="1 3" key="1">
    <citation type="journal article" date="2011" name="Nature">
        <title>The Medicago genome provides insight into the evolution of rhizobial symbioses.</title>
        <authorList>
            <person name="Young N.D."/>
            <person name="Debelle F."/>
            <person name="Oldroyd G.E."/>
            <person name="Geurts R."/>
            <person name="Cannon S.B."/>
            <person name="Udvardi M.K."/>
            <person name="Benedito V.A."/>
            <person name="Mayer K.F."/>
            <person name="Gouzy J."/>
            <person name="Schoof H."/>
            <person name="Van de Peer Y."/>
            <person name="Proost S."/>
            <person name="Cook D.R."/>
            <person name="Meyers B.C."/>
            <person name="Spannagl M."/>
            <person name="Cheung F."/>
            <person name="De Mita S."/>
            <person name="Krishnakumar V."/>
            <person name="Gundlach H."/>
            <person name="Zhou S."/>
            <person name="Mudge J."/>
            <person name="Bharti A.K."/>
            <person name="Murray J.D."/>
            <person name="Naoumkina M.A."/>
            <person name="Rosen B."/>
            <person name="Silverstein K.A."/>
            <person name="Tang H."/>
            <person name="Rombauts S."/>
            <person name="Zhao P.X."/>
            <person name="Zhou P."/>
            <person name="Barbe V."/>
            <person name="Bardou P."/>
            <person name="Bechner M."/>
            <person name="Bellec A."/>
            <person name="Berger A."/>
            <person name="Berges H."/>
            <person name="Bidwell S."/>
            <person name="Bisseling T."/>
            <person name="Choisne N."/>
            <person name="Couloux A."/>
            <person name="Denny R."/>
            <person name="Deshpande S."/>
            <person name="Dai X."/>
            <person name="Doyle J.J."/>
            <person name="Dudez A.M."/>
            <person name="Farmer A.D."/>
            <person name="Fouteau S."/>
            <person name="Franken C."/>
            <person name="Gibelin C."/>
            <person name="Gish J."/>
            <person name="Goldstein S."/>
            <person name="Gonzalez A.J."/>
            <person name="Green P.J."/>
            <person name="Hallab A."/>
            <person name="Hartog M."/>
            <person name="Hua A."/>
            <person name="Humphray S.J."/>
            <person name="Jeong D.H."/>
            <person name="Jing Y."/>
            <person name="Jocker A."/>
            <person name="Kenton S.M."/>
            <person name="Kim D.J."/>
            <person name="Klee K."/>
            <person name="Lai H."/>
            <person name="Lang C."/>
            <person name="Lin S."/>
            <person name="Macmil S.L."/>
            <person name="Magdelenat G."/>
            <person name="Matthews L."/>
            <person name="McCorrison J."/>
            <person name="Monaghan E.L."/>
            <person name="Mun J.H."/>
            <person name="Najar F.Z."/>
            <person name="Nicholson C."/>
            <person name="Noirot C."/>
            <person name="O'Bleness M."/>
            <person name="Paule C.R."/>
            <person name="Poulain J."/>
            <person name="Prion F."/>
            <person name="Qin B."/>
            <person name="Qu C."/>
            <person name="Retzel E.F."/>
            <person name="Riddle C."/>
            <person name="Sallet E."/>
            <person name="Samain S."/>
            <person name="Samson N."/>
            <person name="Sanders I."/>
            <person name="Saurat O."/>
            <person name="Scarpelli C."/>
            <person name="Schiex T."/>
            <person name="Segurens B."/>
            <person name="Severin A.J."/>
            <person name="Sherrier D.J."/>
            <person name="Shi R."/>
            <person name="Sims S."/>
            <person name="Singer S.R."/>
            <person name="Sinharoy S."/>
            <person name="Sterck L."/>
            <person name="Viollet A."/>
            <person name="Wang B.B."/>
            <person name="Wang K."/>
            <person name="Wang M."/>
            <person name="Wang X."/>
            <person name="Warfsmann J."/>
            <person name="Weissenbach J."/>
            <person name="White D.D."/>
            <person name="White J.D."/>
            <person name="Wiley G.B."/>
            <person name="Wincker P."/>
            <person name="Xing Y."/>
            <person name="Yang L."/>
            <person name="Yao Z."/>
            <person name="Ying F."/>
            <person name="Zhai J."/>
            <person name="Zhou L."/>
            <person name="Zuber A."/>
            <person name="Denarie J."/>
            <person name="Dixon R.A."/>
            <person name="May G.D."/>
            <person name="Schwartz D.C."/>
            <person name="Rogers J."/>
            <person name="Quetier F."/>
            <person name="Town C.D."/>
            <person name="Roe B.A."/>
        </authorList>
    </citation>
    <scope>NUCLEOTIDE SEQUENCE [LARGE SCALE GENOMIC DNA]</scope>
    <source>
        <strain evidence="1">A17</strain>
        <strain evidence="2 3">cv. Jemalong A17</strain>
    </source>
</reference>
<reference evidence="1 3" key="2">
    <citation type="journal article" date="2014" name="BMC Genomics">
        <title>An improved genome release (version Mt4.0) for the model legume Medicago truncatula.</title>
        <authorList>
            <person name="Tang H."/>
            <person name="Krishnakumar V."/>
            <person name="Bidwell S."/>
            <person name="Rosen B."/>
            <person name="Chan A."/>
            <person name="Zhou S."/>
            <person name="Gentzbittel L."/>
            <person name="Childs K.L."/>
            <person name="Yandell M."/>
            <person name="Gundlach H."/>
            <person name="Mayer K.F."/>
            <person name="Schwartz D.C."/>
            <person name="Town C.D."/>
        </authorList>
    </citation>
    <scope>GENOME REANNOTATION</scope>
    <source>
        <strain evidence="2 3">cv. Jemalong A17</strain>
    </source>
</reference>
<name>G7K2V2_MEDTR</name>
<evidence type="ECO:0000313" key="2">
    <source>
        <dbReference type="EnsemblPlants" id="AES96278"/>
    </source>
</evidence>
<gene>
    <name evidence="1" type="ordered locus">MTR_5g035250</name>
</gene>
<evidence type="ECO:0000313" key="1">
    <source>
        <dbReference type="EMBL" id="AES96278.1"/>
    </source>
</evidence>
<dbReference type="PaxDb" id="3880-AES96278"/>
<organism evidence="1 3">
    <name type="scientific">Medicago truncatula</name>
    <name type="common">Barrel medic</name>
    <name type="synonym">Medicago tribuloides</name>
    <dbReference type="NCBI Taxonomy" id="3880"/>
    <lineage>
        <taxon>Eukaryota</taxon>
        <taxon>Viridiplantae</taxon>
        <taxon>Streptophyta</taxon>
        <taxon>Embryophyta</taxon>
        <taxon>Tracheophyta</taxon>
        <taxon>Spermatophyta</taxon>
        <taxon>Magnoliopsida</taxon>
        <taxon>eudicotyledons</taxon>
        <taxon>Gunneridae</taxon>
        <taxon>Pentapetalae</taxon>
        <taxon>rosids</taxon>
        <taxon>fabids</taxon>
        <taxon>Fabales</taxon>
        <taxon>Fabaceae</taxon>
        <taxon>Papilionoideae</taxon>
        <taxon>50 kb inversion clade</taxon>
        <taxon>NPAAA clade</taxon>
        <taxon>Hologalegina</taxon>
        <taxon>IRL clade</taxon>
        <taxon>Trifolieae</taxon>
        <taxon>Medicago</taxon>
    </lineage>
</organism>
<dbReference type="EMBL" id="CM001221">
    <property type="protein sequence ID" value="AES96278.1"/>
    <property type="molecule type" value="Genomic_DNA"/>
</dbReference>
<accession>G7K2V2</accession>
<sequence>MVFHFPMLSNNIYTIDKNSRITQRNIYSCKVRMDNTARVPGVEAFSDYPKLYRNASSSSNISSFTLQSSSTNFD</sequence>
<protein>
    <submittedName>
        <fullName evidence="1 2">Uncharacterized protein</fullName>
    </submittedName>
</protein>
<keyword evidence="3" id="KW-1185">Reference proteome</keyword>
<dbReference type="EnsemblPlants" id="AES96278">
    <property type="protein sequence ID" value="AES96278"/>
    <property type="gene ID" value="MTR_5g035250"/>
</dbReference>
<dbReference type="Proteomes" id="UP000002051">
    <property type="component" value="Chromosome 5"/>
</dbReference>
<proteinExistence type="predicted"/>
<evidence type="ECO:0000313" key="3">
    <source>
        <dbReference type="Proteomes" id="UP000002051"/>
    </source>
</evidence>
<dbReference type="AlphaFoldDB" id="G7K2V2"/>
<reference evidence="2" key="3">
    <citation type="submission" date="2015-04" db="UniProtKB">
        <authorList>
            <consortium name="EnsemblPlants"/>
        </authorList>
    </citation>
    <scope>IDENTIFICATION</scope>
    <source>
        <strain evidence="2">cv. Jemalong A17</strain>
    </source>
</reference>